<comment type="caution">
    <text evidence="7">The sequence shown here is derived from an EMBL/GenBank/DDBJ whole genome shotgun (WGS) entry which is preliminary data.</text>
</comment>
<dbReference type="Gene3D" id="1.20.1250.20">
    <property type="entry name" value="MFS general substrate transporter like domains"/>
    <property type="match status" value="2"/>
</dbReference>
<protein>
    <submittedName>
        <fullName evidence="7">MFS transporter</fullName>
    </submittedName>
</protein>
<feature type="transmembrane region" description="Helical" evidence="5">
    <location>
        <begin position="358"/>
        <end position="384"/>
    </location>
</feature>
<dbReference type="PROSITE" id="PS50850">
    <property type="entry name" value="MFS"/>
    <property type="match status" value="1"/>
</dbReference>
<dbReference type="PANTHER" id="PTHR23501:SF154">
    <property type="entry name" value="MULTIDRUG-EFFLUX TRANSPORTER RV1634-RELATED"/>
    <property type="match status" value="1"/>
</dbReference>
<feature type="transmembrane region" description="Helical" evidence="5">
    <location>
        <begin position="121"/>
        <end position="140"/>
    </location>
</feature>
<feature type="transmembrane region" description="Helical" evidence="5">
    <location>
        <begin position="233"/>
        <end position="251"/>
    </location>
</feature>
<feature type="transmembrane region" description="Helical" evidence="5">
    <location>
        <begin position="209"/>
        <end position="227"/>
    </location>
</feature>
<keyword evidence="2 5" id="KW-0812">Transmembrane</keyword>
<accession>A0ABT1NWJ8</accession>
<dbReference type="SUPFAM" id="SSF103473">
    <property type="entry name" value="MFS general substrate transporter"/>
    <property type="match status" value="1"/>
</dbReference>
<feature type="domain" description="Major facilitator superfamily (MFS) profile" evidence="6">
    <location>
        <begin position="24"/>
        <end position="456"/>
    </location>
</feature>
<dbReference type="Proteomes" id="UP001206924">
    <property type="component" value="Unassembled WGS sequence"/>
</dbReference>
<gene>
    <name evidence="7" type="ORF">NNX28_13250</name>
</gene>
<feature type="transmembrane region" description="Helical" evidence="5">
    <location>
        <begin position="271"/>
        <end position="292"/>
    </location>
</feature>
<dbReference type="RefSeq" id="WP_255866091.1">
    <property type="nucleotide sequence ID" value="NZ_CP104263.1"/>
</dbReference>
<feature type="transmembrane region" description="Helical" evidence="5">
    <location>
        <begin position="147"/>
        <end position="169"/>
    </location>
</feature>
<keyword evidence="3 5" id="KW-1133">Transmembrane helix</keyword>
<name>A0ABT1NWJ8_9MICC</name>
<feature type="transmembrane region" description="Helical" evidence="5">
    <location>
        <begin position="304"/>
        <end position="327"/>
    </location>
</feature>
<dbReference type="PRINTS" id="PR01036">
    <property type="entry name" value="TCRTETB"/>
</dbReference>
<evidence type="ECO:0000313" key="8">
    <source>
        <dbReference type="Proteomes" id="UP001206924"/>
    </source>
</evidence>
<dbReference type="PANTHER" id="PTHR23501">
    <property type="entry name" value="MAJOR FACILITATOR SUPERFAMILY"/>
    <property type="match status" value="1"/>
</dbReference>
<evidence type="ECO:0000256" key="5">
    <source>
        <dbReference type="SAM" id="Phobius"/>
    </source>
</evidence>
<evidence type="ECO:0000256" key="1">
    <source>
        <dbReference type="ARBA" id="ARBA00004651"/>
    </source>
</evidence>
<evidence type="ECO:0000256" key="2">
    <source>
        <dbReference type="ARBA" id="ARBA00022692"/>
    </source>
</evidence>
<feature type="transmembrane region" description="Helical" evidence="5">
    <location>
        <begin position="58"/>
        <end position="81"/>
    </location>
</feature>
<feature type="transmembrane region" description="Helical" evidence="5">
    <location>
        <begin position="334"/>
        <end position="352"/>
    </location>
</feature>
<dbReference type="Pfam" id="PF07690">
    <property type="entry name" value="MFS_1"/>
    <property type="match status" value="1"/>
</dbReference>
<evidence type="ECO:0000256" key="3">
    <source>
        <dbReference type="ARBA" id="ARBA00022989"/>
    </source>
</evidence>
<comment type="subcellular location">
    <subcellularLocation>
        <location evidence="1">Cell membrane</location>
        <topology evidence="1">Multi-pass membrane protein</topology>
    </subcellularLocation>
</comment>
<feature type="transmembrane region" description="Helical" evidence="5">
    <location>
        <begin position="21"/>
        <end position="46"/>
    </location>
</feature>
<evidence type="ECO:0000259" key="6">
    <source>
        <dbReference type="PROSITE" id="PS50850"/>
    </source>
</evidence>
<feature type="transmembrane region" description="Helical" evidence="5">
    <location>
        <begin position="93"/>
        <end position="115"/>
    </location>
</feature>
<keyword evidence="4 5" id="KW-0472">Membrane</keyword>
<proteinExistence type="predicted"/>
<feature type="transmembrane region" description="Helical" evidence="5">
    <location>
        <begin position="405"/>
        <end position="424"/>
    </location>
</feature>
<dbReference type="InterPro" id="IPR011701">
    <property type="entry name" value="MFS"/>
</dbReference>
<organism evidence="7 8">
    <name type="scientific">Arthrobacter jinronghuae</name>
    <dbReference type="NCBI Taxonomy" id="2964609"/>
    <lineage>
        <taxon>Bacteria</taxon>
        <taxon>Bacillati</taxon>
        <taxon>Actinomycetota</taxon>
        <taxon>Actinomycetes</taxon>
        <taxon>Micrococcales</taxon>
        <taxon>Micrococcaceae</taxon>
        <taxon>Arthrobacter</taxon>
    </lineage>
</organism>
<dbReference type="EMBL" id="JANFLP010000013">
    <property type="protein sequence ID" value="MCQ1950889.1"/>
    <property type="molecule type" value="Genomic_DNA"/>
</dbReference>
<sequence length="459" mass="46657">MQAEDKVNTGPERAGFWSRRYLPTTVGLFTLAFLFAFEALAVGTVMPVVARELDGLSLYGLAFGAPMATAVVTIALAGGWTDARGPAPALRTGVVLFSVGIVAAALAPSMVMLVLGRSLQGLGAGLAGVAMYVVIARAYPQSMRAKAFTVLSSGWVFPALVGPALAGWLNDLLGWRSVFGAAPLLAVAAYAGLAPVLRKLPGSKAWRPNYVRTAWAVLAAGGVLGIGLTGGDATGWALLPAAACAALVLLAGPRLLPRRTWTLGRGLPATILLRGFIGAAFAGAEAYLPLALSVHRGFTPTQAGLLLTVSAVTWFAGSLAAANLAVLANKVARVRLGALLMAVGIGATAWSVDPQMSILLPVLGWAVAGAGIGMAFPTLSVLMLDFSAEGEEGTNSSSLQVNDNLVQSLWLALGTVAFALMLPVAPLGAFIGAFASAAGLAAAALALSGLLAPRRPAQA</sequence>
<dbReference type="InterPro" id="IPR036259">
    <property type="entry name" value="MFS_trans_sf"/>
</dbReference>
<feature type="transmembrane region" description="Helical" evidence="5">
    <location>
        <begin position="175"/>
        <end position="197"/>
    </location>
</feature>
<reference evidence="7 8" key="1">
    <citation type="submission" date="2022-07" db="EMBL/GenBank/DDBJ databases">
        <title>Novel species in genus Arthrobacter.</title>
        <authorList>
            <person name="Liu Y."/>
        </authorList>
    </citation>
    <scope>NUCLEOTIDE SEQUENCE [LARGE SCALE GENOMIC DNA]</scope>
    <source>
        <strain evidence="8">zg-Y859</strain>
    </source>
</reference>
<evidence type="ECO:0000256" key="4">
    <source>
        <dbReference type="ARBA" id="ARBA00023136"/>
    </source>
</evidence>
<evidence type="ECO:0000313" key="7">
    <source>
        <dbReference type="EMBL" id="MCQ1950889.1"/>
    </source>
</evidence>
<feature type="transmembrane region" description="Helical" evidence="5">
    <location>
        <begin position="430"/>
        <end position="452"/>
    </location>
</feature>
<dbReference type="InterPro" id="IPR020846">
    <property type="entry name" value="MFS_dom"/>
</dbReference>
<keyword evidence="8" id="KW-1185">Reference proteome</keyword>